<dbReference type="PRINTS" id="PR00394">
    <property type="entry name" value="RHSPROTEIN"/>
</dbReference>
<keyword evidence="1" id="KW-0677">Repeat</keyword>
<gene>
    <name evidence="6" type="ORF">JD82_02652</name>
</gene>
<dbReference type="Pfam" id="PF15605">
    <property type="entry name" value="Ntox28"/>
    <property type="match status" value="1"/>
</dbReference>
<dbReference type="InterPro" id="IPR045351">
    <property type="entry name" value="DUF6531"/>
</dbReference>
<proteinExistence type="predicted"/>
<dbReference type="InterPro" id="IPR056823">
    <property type="entry name" value="TEN-like_YD-shell"/>
</dbReference>
<evidence type="ECO:0000259" key="3">
    <source>
        <dbReference type="Pfam" id="PF15605"/>
    </source>
</evidence>
<dbReference type="InterPro" id="IPR006530">
    <property type="entry name" value="YD"/>
</dbReference>
<dbReference type="NCBIfam" id="TIGR01643">
    <property type="entry name" value="YD_repeat_2x"/>
    <property type="match status" value="13"/>
</dbReference>
<dbReference type="NCBIfam" id="TIGR03696">
    <property type="entry name" value="Rhs_assc_core"/>
    <property type="match status" value="1"/>
</dbReference>
<dbReference type="PANTHER" id="PTHR32305:SF15">
    <property type="entry name" value="PROTEIN RHSA-RELATED"/>
    <property type="match status" value="1"/>
</dbReference>
<keyword evidence="7" id="KW-1185">Reference proteome</keyword>
<dbReference type="Gene3D" id="1.10.287.1060">
    <property type="entry name" value="ESAT-6-like"/>
    <property type="match status" value="1"/>
</dbReference>
<name>A0A660CGL1_9PSEU</name>
<evidence type="ECO:0000256" key="1">
    <source>
        <dbReference type="ARBA" id="ARBA00022737"/>
    </source>
</evidence>
<dbReference type="SUPFAM" id="SSF140453">
    <property type="entry name" value="EsxAB dimer-like"/>
    <property type="match status" value="1"/>
</dbReference>
<dbReference type="InterPro" id="IPR028948">
    <property type="entry name" value="Ntox28"/>
</dbReference>
<feature type="region of interest" description="Disordered" evidence="2">
    <location>
        <begin position="1"/>
        <end position="21"/>
    </location>
</feature>
<evidence type="ECO:0000259" key="4">
    <source>
        <dbReference type="Pfam" id="PF20148"/>
    </source>
</evidence>
<feature type="compositionally biased region" description="Low complexity" evidence="2">
    <location>
        <begin position="296"/>
        <end position="314"/>
    </location>
</feature>
<dbReference type="PANTHER" id="PTHR32305">
    <property type="match status" value="1"/>
</dbReference>
<dbReference type="SUPFAM" id="SSF69304">
    <property type="entry name" value="Tricorn protease N-terminal domain"/>
    <property type="match status" value="2"/>
</dbReference>
<feature type="region of interest" description="Disordered" evidence="2">
    <location>
        <begin position="252"/>
        <end position="346"/>
    </location>
</feature>
<feature type="domain" description="DUF6531" evidence="4">
    <location>
        <begin position="340"/>
        <end position="412"/>
    </location>
</feature>
<evidence type="ECO:0000256" key="2">
    <source>
        <dbReference type="SAM" id="MobiDB-lite"/>
    </source>
</evidence>
<dbReference type="Gene3D" id="2.180.10.10">
    <property type="entry name" value="RHS repeat-associated core"/>
    <property type="match status" value="4"/>
</dbReference>
<feature type="compositionally biased region" description="Basic and acidic residues" evidence="2">
    <location>
        <begin position="265"/>
        <end position="285"/>
    </location>
</feature>
<dbReference type="OrthoDB" id="4981820at2"/>
<protein>
    <submittedName>
        <fullName evidence="6">RHS repeat-associated protein</fullName>
    </submittedName>
</protein>
<reference evidence="6 7" key="1">
    <citation type="submission" date="2019-07" db="EMBL/GenBank/DDBJ databases">
        <title>R&amp;d 2014.</title>
        <authorList>
            <person name="Klenk H.-P."/>
        </authorList>
    </citation>
    <scope>NUCLEOTIDE SEQUENCE [LARGE SCALE GENOMIC DNA]</scope>
    <source>
        <strain evidence="6 7">DSM 43194</strain>
    </source>
</reference>
<dbReference type="Pfam" id="PF05593">
    <property type="entry name" value="RHS_repeat"/>
    <property type="match status" value="9"/>
</dbReference>
<dbReference type="InterPro" id="IPR022385">
    <property type="entry name" value="Rhs_assc_core"/>
</dbReference>
<dbReference type="RefSeq" id="WP_051757618.1">
    <property type="nucleotide sequence ID" value="NZ_JOIJ01000005.1"/>
</dbReference>
<dbReference type="Pfam" id="PF20148">
    <property type="entry name" value="DUF6531"/>
    <property type="match status" value="1"/>
</dbReference>
<evidence type="ECO:0000313" key="6">
    <source>
        <dbReference type="EMBL" id="TWH20803.1"/>
    </source>
</evidence>
<evidence type="ECO:0000259" key="5">
    <source>
        <dbReference type="Pfam" id="PF25023"/>
    </source>
</evidence>
<sequence length="1481" mass="161316">MGDYADIESPGDLLQRDPGLEGGSSVEDAIADAGFQVQAVNWVWEKVVGEDLVSSIITPITGDFEKIAQGAAQWNNVRDALQAVRNNLNNGLTELQPAWQGPAATSFHREIGILWTTGIEADAQVAKTIGIALSKVADGSKRACDQALELIEKLVNKLIEAAAMLPIPVVGWARAVKIVYDGIQIYNAIMDLIDGIQKIIEGAKAVLEGVQSVGSALGQLGEANNLNDVINAGNTGVQGAFDIKGGVDDVRSGATSVSSAAGDYADARDSARDNARGLAEERSNARQDGTSGSGTTGAPDSGGAPAGSRPSDSGTQDSMAANAGDENSESRPGDCVPGSGDPVDLATGQMFMTQRDLELPGLLTLVFERTHFSGYRVGRFFGRSWASTVDQRIEVEPDAVYFAAPDGARLKYPRPEPGGASVLPSAGSMWPLSCTAEGLYRIEQPKTGRTLTFLPGTRVQQLASVQDRNGNRIDVRYDGDVPAELVHSAGYRLGLDSSDGLVTRLWLANPSGPPITVASYDYNDRRQLVAVYNSSSQAMRFDYDAEGRITQWTDRNGEWYRYHYDAEGRVTSSSGSGDALTGSWEYDDTHRIRRYTDAVGATTTYGFNERWQLVTETDPLGATTTRQWTSYNDLLSVTDPLGRTVRREIDERGNVTRVTQADGSEVTAEYNAFGLPTRIVEPDGATWQRFYDDAGNLVSFADPTGAITRYTYDGKGALTSVTDALGNTRRVETDAAGLPVNVVDAAGGTTRYVRDVFGRVSSIVDPSGATTRMSWTIEGRLLSRTLPDGSTERWRYDGEGNVVEHVDPVGKRTRTQYGHFDLPVAQTAPDGARLEFTHDAALRLVAVRNPQGLVWRYTYDAAGRLTSEVDFNGRELRYEHDEAGQLIARVNGAGERVEFTRDALGNVVEKRAGDTVTTYEFDAAGRLLSAASPDAELRYERDAVGRVLTETVNGSAVRSVYDVLGRRISRTTPSGAESTWAYDADGRPRTLTSGGNTMSFAYDAAGREVRRQLDAGAAIAQGWDANHRLASQTITAVDPHRATGAARVVQQRAYRYHQDGYLAVIDDHLGGSRRFELDAAGRITAVRGQGWTEQYAYDAAGNVTHGTWPATPDGAGNPESQGPREYTGTIVRRAGGTVYRHDAQGRVVQRSRRTLSGRQQTWTFTWNAEDHLVAVSTPDGSRWRYVYDPIGRRIAKHRLSDADDVVESVEFAWDGVTVAEQAVRGSGAADGVTTWDFAPGSFRPITQRERGRPEMAATASQEWVDRQFYALVTDLVGTPMEMVAPDGDLAWRNQTTVWGQAVSRLTTGPSCPLRFPGQYHDEETGDNYNFFRYYDPAAGHYTAADPLGLEGGPNQHRYVANPYRLLDPLGLAPQCHESTRSELGNLGEALDDRHLDAARREIGGEVVARKADGTPYDHITEVANSQQGVVNEIQAMERKLGHPGLEEQTRVDTTDRLSRYSRFLDYTEQWVPHEERKARIS</sequence>
<dbReference type="InterPro" id="IPR031325">
    <property type="entry name" value="RHS_repeat"/>
</dbReference>
<feature type="domain" description="Bacterial toxin 28" evidence="3">
    <location>
        <begin position="1382"/>
        <end position="1472"/>
    </location>
</feature>
<dbReference type="Proteomes" id="UP000317303">
    <property type="component" value="Unassembled WGS sequence"/>
</dbReference>
<feature type="domain" description="Teneurin-like YD-shell" evidence="5">
    <location>
        <begin position="1075"/>
        <end position="1197"/>
    </location>
</feature>
<organism evidence="6 7">
    <name type="scientific">Prauserella rugosa</name>
    <dbReference type="NCBI Taxonomy" id="43354"/>
    <lineage>
        <taxon>Bacteria</taxon>
        <taxon>Bacillati</taxon>
        <taxon>Actinomycetota</taxon>
        <taxon>Actinomycetes</taxon>
        <taxon>Pseudonocardiales</taxon>
        <taxon>Pseudonocardiaceae</taxon>
        <taxon>Prauserella</taxon>
    </lineage>
</organism>
<dbReference type="InterPro" id="IPR050708">
    <property type="entry name" value="T6SS_VgrG/RHS"/>
</dbReference>
<accession>A0A660CGL1</accession>
<dbReference type="InterPro" id="IPR036689">
    <property type="entry name" value="ESAT-6-like_sf"/>
</dbReference>
<dbReference type="Pfam" id="PF25023">
    <property type="entry name" value="TEN_YD-shell"/>
    <property type="match status" value="1"/>
</dbReference>
<dbReference type="EMBL" id="VLJV01000001">
    <property type="protein sequence ID" value="TWH20803.1"/>
    <property type="molecule type" value="Genomic_DNA"/>
</dbReference>
<evidence type="ECO:0000313" key="7">
    <source>
        <dbReference type="Proteomes" id="UP000317303"/>
    </source>
</evidence>
<comment type="caution">
    <text evidence="6">The sequence shown here is derived from an EMBL/GenBank/DDBJ whole genome shotgun (WGS) entry which is preliminary data.</text>
</comment>